<keyword evidence="12" id="KW-1185">Reference proteome</keyword>
<dbReference type="EC" id="2.1.1.282" evidence="2"/>
<dbReference type="Proteomes" id="UP001369815">
    <property type="component" value="Unassembled WGS sequence"/>
</dbReference>
<dbReference type="Gene3D" id="3.30.1960.10">
    <property type="entry name" value="tRNA wybutosine-synthesizing-like"/>
    <property type="match status" value="1"/>
</dbReference>
<evidence type="ECO:0000256" key="5">
    <source>
        <dbReference type="ARBA" id="ARBA00022691"/>
    </source>
</evidence>
<evidence type="ECO:0000256" key="8">
    <source>
        <dbReference type="ARBA" id="ARBA00049202"/>
    </source>
</evidence>
<feature type="region of interest" description="Disordered" evidence="9">
    <location>
        <begin position="271"/>
        <end position="317"/>
    </location>
</feature>
<dbReference type="EMBL" id="JBANMG010000002">
    <property type="protein sequence ID" value="KAK6956173.1"/>
    <property type="molecule type" value="Genomic_DNA"/>
</dbReference>
<evidence type="ECO:0000313" key="11">
    <source>
        <dbReference type="EMBL" id="KAK6956173.1"/>
    </source>
</evidence>
<keyword evidence="4" id="KW-0808">Transferase</keyword>
<dbReference type="AlphaFoldDB" id="A0AAX6MUS2"/>
<feature type="domain" description="tRNA wybutosine-synthesizing protein" evidence="10">
    <location>
        <begin position="19"/>
        <end position="265"/>
    </location>
</feature>
<accession>A0AAX6MUS2</accession>
<keyword evidence="5" id="KW-0949">S-adenosyl-L-methionine</keyword>
<dbReference type="PANTHER" id="PTHR48418:SF1">
    <property type="entry name" value="TRNA WYBUTOSINE-SYNTHESIZING PROTEIN 3"/>
    <property type="match status" value="1"/>
</dbReference>
<evidence type="ECO:0000313" key="12">
    <source>
        <dbReference type="Proteomes" id="UP001369815"/>
    </source>
</evidence>
<reference evidence="11 12" key="1">
    <citation type="journal article" date="2024" name="Front Chem Biol">
        <title>Unveiling the potential of Daldinia eschscholtzii MFLUCC 19-0629 through bioactivity and bioinformatics studies for enhanced sustainable agriculture production.</title>
        <authorList>
            <person name="Brooks S."/>
            <person name="Weaver J.A."/>
            <person name="Klomchit A."/>
            <person name="Alharthi S.A."/>
            <person name="Onlamun T."/>
            <person name="Nurani R."/>
            <person name="Vong T.K."/>
            <person name="Alberti F."/>
            <person name="Greco C."/>
        </authorList>
    </citation>
    <scope>NUCLEOTIDE SEQUENCE [LARGE SCALE GENOMIC DNA]</scope>
    <source>
        <strain evidence="11">MFLUCC 19-0629</strain>
    </source>
</reference>
<dbReference type="GO" id="GO:0008168">
    <property type="term" value="F:methyltransferase activity"/>
    <property type="evidence" value="ECO:0007669"/>
    <property type="project" value="UniProtKB-KW"/>
</dbReference>
<feature type="compositionally biased region" description="Basic and acidic residues" evidence="9">
    <location>
        <begin position="281"/>
        <end position="306"/>
    </location>
</feature>
<keyword evidence="6" id="KW-0819">tRNA processing</keyword>
<evidence type="ECO:0000256" key="1">
    <source>
        <dbReference type="ARBA" id="ARBA00008569"/>
    </source>
</evidence>
<dbReference type="Pfam" id="PF02676">
    <property type="entry name" value="TYW3"/>
    <property type="match status" value="1"/>
</dbReference>
<dbReference type="InterPro" id="IPR036602">
    <property type="entry name" value="tRNA_yW-synthesising-like_sf"/>
</dbReference>
<evidence type="ECO:0000256" key="6">
    <source>
        <dbReference type="ARBA" id="ARBA00022694"/>
    </source>
</evidence>
<evidence type="ECO:0000256" key="7">
    <source>
        <dbReference type="ARBA" id="ARBA00030554"/>
    </source>
</evidence>
<organism evidence="11 12">
    <name type="scientific">Daldinia eschscholtzii</name>
    <dbReference type="NCBI Taxonomy" id="292717"/>
    <lineage>
        <taxon>Eukaryota</taxon>
        <taxon>Fungi</taxon>
        <taxon>Dikarya</taxon>
        <taxon>Ascomycota</taxon>
        <taxon>Pezizomycotina</taxon>
        <taxon>Sordariomycetes</taxon>
        <taxon>Xylariomycetidae</taxon>
        <taxon>Xylariales</taxon>
        <taxon>Hypoxylaceae</taxon>
        <taxon>Daldinia</taxon>
    </lineage>
</organism>
<evidence type="ECO:0000256" key="3">
    <source>
        <dbReference type="ARBA" id="ARBA00022603"/>
    </source>
</evidence>
<name>A0AAX6MUS2_9PEZI</name>
<sequence length="328" mass="35379">MKGRGTMTTLLPPPSFARRKARILEQLGRPEEEYTDASPKGTVDAGIRELIGEVNALEGFVTTSSCAGRVSVFLEGSKKTATTGEEEEDEARKLAGVGGKGGGGAWLFVSHDPVLEGEGDVMETLGLKRGSGERLGGGDGDDDDDAVQDIAAARFVHFKFEPMILHVLTASPEHAQLLLRCGLQAGFRESGAVSLTPAAGEQHATPIVAIRSMGLTFESLIGYQSDGDKIHCTVSSAYLRTLICIANDRFIENTKRINRFRAALAEATKPVKGGENGWEDAQVRRERKRAEGLKRKEELRKQKQEQDSSGFGGVEDSTLEVALNTDFT</sequence>
<evidence type="ECO:0000256" key="9">
    <source>
        <dbReference type="SAM" id="MobiDB-lite"/>
    </source>
</evidence>
<keyword evidence="3" id="KW-0489">Methyltransferase</keyword>
<comment type="caution">
    <text evidence="11">The sequence shown here is derived from an EMBL/GenBank/DDBJ whole genome shotgun (WGS) entry which is preliminary data.</text>
</comment>
<evidence type="ECO:0000259" key="10">
    <source>
        <dbReference type="Pfam" id="PF02676"/>
    </source>
</evidence>
<comment type="catalytic activity">
    <reaction evidence="8">
        <text>4-demethyl-7-[(3S)-3-amino-3-carboxypropyl]wyosine(37) in tRNA(Phe) + S-adenosyl-L-methionine = 7-[(3S)-3-amino-3-carboxypropyl]wyosine(37) in tRNA(Phe) + S-adenosyl-L-homocysteine + H(+)</text>
        <dbReference type="Rhea" id="RHEA:36635"/>
        <dbReference type="Rhea" id="RHEA-COMP:10378"/>
        <dbReference type="Rhea" id="RHEA-COMP:10379"/>
        <dbReference type="ChEBI" id="CHEBI:15378"/>
        <dbReference type="ChEBI" id="CHEBI:57856"/>
        <dbReference type="ChEBI" id="CHEBI:59789"/>
        <dbReference type="ChEBI" id="CHEBI:73543"/>
        <dbReference type="ChEBI" id="CHEBI:73550"/>
        <dbReference type="EC" id="2.1.1.282"/>
    </reaction>
</comment>
<dbReference type="InterPro" id="IPR003827">
    <property type="entry name" value="tRNA_yW-synthesising"/>
</dbReference>
<dbReference type="GO" id="GO:0032259">
    <property type="term" value="P:methylation"/>
    <property type="evidence" value="ECO:0007669"/>
    <property type="project" value="UniProtKB-KW"/>
</dbReference>
<protein>
    <recommendedName>
        <fullName evidence="2">tRNA(Phe) 7-[(3-amino-3-carboxypropyl)-4-demethylwyosine(37)-N(4)]-methyltransferase</fullName>
        <ecNumber evidence="2">2.1.1.282</ecNumber>
    </recommendedName>
    <alternativeName>
        <fullName evidence="7">tRNA(Phe) 7-((3-amino-3-carboxypropyl)-4-demethylwyosine(37)-N(4))-methyltransferase</fullName>
    </alternativeName>
</protein>
<dbReference type="GO" id="GO:0008033">
    <property type="term" value="P:tRNA processing"/>
    <property type="evidence" value="ECO:0007669"/>
    <property type="project" value="UniProtKB-KW"/>
</dbReference>
<dbReference type="SUPFAM" id="SSF111278">
    <property type="entry name" value="SSo0622-like"/>
    <property type="match status" value="1"/>
</dbReference>
<dbReference type="PANTHER" id="PTHR48418">
    <property type="entry name" value="TRNA WYBUTOSINE-SYNTHESIZING PROTEIN 3"/>
    <property type="match status" value="1"/>
</dbReference>
<gene>
    <name evidence="11" type="ORF">Daesc_001446</name>
</gene>
<evidence type="ECO:0000256" key="4">
    <source>
        <dbReference type="ARBA" id="ARBA00022679"/>
    </source>
</evidence>
<comment type="similarity">
    <text evidence="1">Belongs to the TYW3 family.</text>
</comment>
<proteinExistence type="inferred from homology"/>
<evidence type="ECO:0000256" key="2">
    <source>
        <dbReference type="ARBA" id="ARBA00012750"/>
    </source>
</evidence>